<dbReference type="PANTHER" id="PTHR10876:SF0">
    <property type="entry name" value="ZINC FINGER PROTEIN ZPR1"/>
    <property type="match status" value="1"/>
</dbReference>
<evidence type="ECO:0000256" key="12">
    <source>
        <dbReference type="ARBA" id="ARBA00023242"/>
    </source>
</evidence>
<dbReference type="PANTHER" id="PTHR10876">
    <property type="entry name" value="ZINC FINGER PROTEIN ZPR1"/>
    <property type="match status" value="1"/>
</dbReference>
<evidence type="ECO:0000256" key="8">
    <source>
        <dbReference type="ARBA" id="ARBA00022771"/>
    </source>
</evidence>
<evidence type="ECO:0000256" key="11">
    <source>
        <dbReference type="ARBA" id="ARBA00023136"/>
    </source>
</evidence>
<evidence type="ECO:0000256" key="2">
    <source>
        <dbReference type="ARBA" id="ARBA00004141"/>
    </source>
</evidence>
<sequence>MTNQAQPVIFDNPEFFEYAAPDNLQFYTNTYSDPNAYAANVGSYYSQNDANVYTPGYHQGGSTGSFWSAFGTGGFADEPPLLEELGINFVHIKMKSLAALNPLRTVDKNIMDDTDLAGPLLFCLIFGLSLLLTGKVHFGYIYGVAVLGWFSIYMILNLMSESGVDGYRTASVLGYCLLPLVLLSCVGVMVPLSGPLGLLASGAAIVWCTYSSSTMFVTVLQMSEQRLLVAYPVGLFMSETDSHQKTERIFHDIGEIVELENDDARPTEIESYCVNCEENGITKLLLTRIPHWRDIVVTSFECEHCGFSNNEVQFAGSYAEKGCVYTYKISTKEDLNRQLVKSENASIKFHELDLELPSSSRRGTLTTVEGLISAIIDDLSSDQPVRRHIDKVTYEKIEGIIEKLKGYKESAEEFTISIDDPSGNSYIENFDVLNLDTKLKIRHYPRTPEMNIAIGLANPEPASKDDDDDVIPDLMTFSGNCSECNVPSETRMQVLNIPHFKEVVIMSTTCDACGYKSNEVKAGGAISPKGKRIKLKVEDLEDMSRDILKAETCGLSIPEVKLDLLSGTLGGRFTTVEGLLRQVYEELESRIPFSRGDSVTDDRREKFKTFLSKLDRIIKGEILPFHLILDDPMANSYLQNPYAPDSDPNMEIELYERTWEQNEGLGINDMVLEGYNEDE</sequence>
<dbReference type="InterPro" id="IPR042452">
    <property type="entry name" value="ZPR1_Znf1/2"/>
</dbReference>
<comment type="similarity">
    <text evidence="3">Belongs to the ZPR1 family.</text>
</comment>
<name>A0A9N9CRJ7_9GLOM</name>
<dbReference type="GO" id="GO:0005634">
    <property type="term" value="C:nucleus"/>
    <property type="evidence" value="ECO:0007669"/>
    <property type="project" value="UniProtKB-SubCell"/>
</dbReference>
<feature type="non-terminal residue" evidence="16">
    <location>
        <position position="679"/>
    </location>
</feature>
<dbReference type="InterPro" id="IPR006977">
    <property type="entry name" value="Yip1_dom"/>
</dbReference>
<comment type="function">
    <text evidence="13">Acts as a protein folding chaperone for elongation factor 1-alpha.</text>
</comment>
<dbReference type="Proteomes" id="UP000789739">
    <property type="component" value="Unassembled WGS sequence"/>
</dbReference>
<keyword evidence="17" id="KW-1185">Reference proteome</keyword>
<evidence type="ECO:0000259" key="15">
    <source>
        <dbReference type="SMART" id="SM00709"/>
    </source>
</evidence>
<evidence type="ECO:0000256" key="7">
    <source>
        <dbReference type="ARBA" id="ARBA00022737"/>
    </source>
</evidence>
<dbReference type="Pfam" id="PF04893">
    <property type="entry name" value="Yip1"/>
    <property type="match status" value="1"/>
</dbReference>
<keyword evidence="5 14" id="KW-0812">Transmembrane</keyword>
<dbReference type="AlphaFoldDB" id="A0A9N9CRJ7"/>
<evidence type="ECO:0000256" key="3">
    <source>
        <dbReference type="ARBA" id="ARBA00008354"/>
    </source>
</evidence>
<keyword evidence="12" id="KW-0539">Nucleus</keyword>
<organism evidence="16 17">
    <name type="scientific">Paraglomus brasilianum</name>
    <dbReference type="NCBI Taxonomy" id="144538"/>
    <lineage>
        <taxon>Eukaryota</taxon>
        <taxon>Fungi</taxon>
        <taxon>Fungi incertae sedis</taxon>
        <taxon>Mucoromycota</taxon>
        <taxon>Glomeromycotina</taxon>
        <taxon>Glomeromycetes</taxon>
        <taxon>Paraglomerales</taxon>
        <taxon>Paraglomeraceae</taxon>
        <taxon>Paraglomus</taxon>
    </lineage>
</organism>
<feature type="domain" description="Zinc finger ZPR1-type" evidence="15">
    <location>
        <begin position="271"/>
        <end position="429"/>
    </location>
</feature>
<dbReference type="GO" id="GO:0008270">
    <property type="term" value="F:zinc ion binding"/>
    <property type="evidence" value="ECO:0007669"/>
    <property type="project" value="UniProtKB-KW"/>
</dbReference>
<keyword evidence="6" id="KW-0479">Metal-binding</keyword>
<keyword evidence="9" id="KW-0862">Zinc</keyword>
<dbReference type="FunFam" id="2.20.25.420:FF:000002">
    <property type="entry name" value="Zinc finger protein ZPR1"/>
    <property type="match status" value="1"/>
</dbReference>
<keyword evidence="10 14" id="KW-1133">Transmembrane helix</keyword>
<evidence type="ECO:0000313" key="17">
    <source>
        <dbReference type="Proteomes" id="UP000789739"/>
    </source>
</evidence>
<evidence type="ECO:0000256" key="9">
    <source>
        <dbReference type="ARBA" id="ARBA00022833"/>
    </source>
</evidence>
<dbReference type="InterPro" id="IPR042451">
    <property type="entry name" value="ZPR1_A/B_dom"/>
</dbReference>
<dbReference type="GO" id="GO:0016020">
    <property type="term" value="C:membrane"/>
    <property type="evidence" value="ECO:0007669"/>
    <property type="project" value="UniProtKB-SubCell"/>
</dbReference>
<evidence type="ECO:0000313" key="16">
    <source>
        <dbReference type="EMBL" id="CAG8613411.1"/>
    </source>
</evidence>
<evidence type="ECO:0000256" key="4">
    <source>
        <dbReference type="ARBA" id="ARBA00010596"/>
    </source>
</evidence>
<keyword evidence="7" id="KW-0677">Repeat</keyword>
<dbReference type="InterPro" id="IPR056180">
    <property type="entry name" value="ZPR1_jr_dom"/>
</dbReference>
<dbReference type="FunFam" id="2.60.120.1040:FF:000003">
    <property type="entry name" value="Zinc finger protein zpr1"/>
    <property type="match status" value="1"/>
</dbReference>
<evidence type="ECO:0000256" key="6">
    <source>
        <dbReference type="ARBA" id="ARBA00022723"/>
    </source>
</evidence>
<proteinExistence type="inferred from homology"/>
<evidence type="ECO:0000256" key="10">
    <source>
        <dbReference type="ARBA" id="ARBA00022989"/>
    </source>
</evidence>
<comment type="similarity">
    <text evidence="4">Belongs to the YIP1 family.</text>
</comment>
<feature type="transmembrane region" description="Helical" evidence="14">
    <location>
        <begin position="172"/>
        <end position="192"/>
    </location>
</feature>
<dbReference type="FunFam" id="2.60.120.1040:FF:000001">
    <property type="entry name" value="Zinc finger protein ZPR1"/>
    <property type="match status" value="1"/>
</dbReference>
<comment type="caution">
    <text evidence="16">The sequence shown here is derived from an EMBL/GenBank/DDBJ whole genome shotgun (WGS) entry which is preliminary data.</text>
</comment>
<dbReference type="SMART" id="SM00709">
    <property type="entry name" value="Zpr1"/>
    <property type="match status" value="2"/>
</dbReference>
<evidence type="ECO:0000256" key="13">
    <source>
        <dbReference type="ARBA" id="ARBA00054139"/>
    </source>
</evidence>
<evidence type="ECO:0000256" key="14">
    <source>
        <dbReference type="SAM" id="Phobius"/>
    </source>
</evidence>
<feature type="domain" description="Zinc finger ZPR1-type" evidence="15">
    <location>
        <begin position="479"/>
        <end position="640"/>
    </location>
</feature>
<dbReference type="Pfam" id="PF03367">
    <property type="entry name" value="Zn_ribbon_ZPR1"/>
    <property type="match status" value="2"/>
</dbReference>
<reference evidence="16" key="1">
    <citation type="submission" date="2021-06" db="EMBL/GenBank/DDBJ databases">
        <authorList>
            <person name="Kallberg Y."/>
            <person name="Tangrot J."/>
            <person name="Rosling A."/>
        </authorList>
    </citation>
    <scope>NUCLEOTIDE SEQUENCE</scope>
    <source>
        <strain evidence="16">BR232B</strain>
    </source>
</reference>
<evidence type="ECO:0000256" key="5">
    <source>
        <dbReference type="ARBA" id="ARBA00022692"/>
    </source>
</evidence>
<dbReference type="OrthoDB" id="308464at2759"/>
<dbReference type="NCBIfam" id="TIGR00310">
    <property type="entry name" value="ZPR1_znf"/>
    <property type="match status" value="2"/>
</dbReference>
<evidence type="ECO:0000256" key="1">
    <source>
        <dbReference type="ARBA" id="ARBA00004123"/>
    </source>
</evidence>
<dbReference type="EMBL" id="CAJVPI010001451">
    <property type="protein sequence ID" value="CAG8613411.1"/>
    <property type="molecule type" value="Genomic_DNA"/>
</dbReference>
<dbReference type="Gene3D" id="2.20.25.420">
    <property type="entry name" value="ZPR1, zinc finger domain"/>
    <property type="match status" value="2"/>
</dbReference>
<feature type="transmembrane region" description="Helical" evidence="14">
    <location>
        <begin position="116"/>
        <end position="134"/>
    </location>
</feature>
<gene>
    <name evidence="16" type="ORF">PBRASI_LOCUS8298</name>
</gene>
<keyword evidence="11 14" id="KW-0472">Membrane</keyword>
<dbReference type="InterPro" id="IPR040141">
    <property type="entry name" value="ZPR1"/>
</dbReference>
<feature type="transmembrane region" description="Helical" evidence="14">
    <location>
        <begin position="140"/>
        <end position="160"/>
    </location>
</feature>
<dbReference type="InterPro" id="IPR004457">
    <property type="entry name" value="Znf_ZPR1"/>
</dbReference>
<accession>A0A9N9CRJ7</accession>
<keyword evidence="8" id="KW-0863">Zinc-finger</keyword>
<comment type="subcellular location">
    <subcellularLocation>
        <location evidence="2">Membrane</location>
        <topology evidence="2">Multi-pass membrane protein</topology>
    </subcellularLocation>
    <subcellularLocation>
        <location evidence="1">Nucleus</location>
    </subcellularLocation>
</comment>
<dbReference type="Gene3D" id="2.60.120.1040">
    <property type="entry name" value="ZPR1, A/B domain"/>
    <property type="match status" value="2"/>
</dbReference>
<dbReference type="FunFam" id="2.20.25.420:FF:000001">
    <property type="entry name" value="Zinc finger protein ZPR1"/>
    <property type="match status" value="1"/>
</dbReference>
<protein>
    <submittedName>
        <fullName evidence="16">3547_t:CDS:1</fullName>
    </submittedName>
</protein>
<dbReference type="Pfam" id="PF22794">
    <property type="entry name" value="jr-ZPR1"/>
    <property type="match status" value="2"/>
</dbReference>